<evidence type="ECO:0000256" key="1">
    <source>
        <dbReference type="ARBA" id="ARBA00004651"/>
    </source>
</evidence>
<dbReference type="RefSeq" id="WP_282315372.1">
    <property type="nucleotide sequence ID" value="NZ_JARBWL010000001.1"/>
</dbReference>
<dbReference type="PANTHER" id="PTHR42929:SF5">
    <property type="entry name" value="ABC TRANSPORTER PERMEASE PROTEIN"/>
    <property type="match status" value="1"/>
</dbReference>
<keyword evidence="3 8" id="KW-0813">Transport</keyword>
<sequence>MSQASVLIPRRRAFEFSTRALLLLLPASLLFIALLAIPMLMTGELSLHGFSAETSSVLETRSWHNYALVLLDPYYQTIFLRTLGLALAVTVGAVVLGVPEAYIIFRMRPRWRAFFLIMTLAPLLISAVVRTLGWSILLSQNGVVASLIGWLGLTNGSPQMLFSFWAVVIVLIHALVPLVILSVWTSLQGIDPQSCDAALSLGAGQMTVWRRVVLPQVLPGVLSGSLMTFALSASAFATPALIGGRRLKVAATAAYDEFLNTLNWPVGATIAVLLLLLNLLVIGVYGKLVERRIQRRLGR</sequence>
<feature type="domain" description="ABC transmembrane type-1" evidence="9">
    <location>
        <begin position="79"/>
        <end position="285"/>
    </location>
</feature>
<evidence type="ECO:0000256" key="7">
    <source>
        <dbReference type="ARBA" id="ARBA00023136"/>
    </source>
</evidence>
<keyword evidence="11" id="KW-1185">Reference proteome</keyword>
<evidence type="ECO:0000256" key="6">
    <source>
        <dbReference type="ARBA" id="ARBA00022989"/>
    </source>
</evidence>
<dbReference type="PANTHER" id="PTHR42929">
    <property type="entry name" value="INNER MEMBRANE ABC TRANSPORTER PERMEASE PROTEIN YDCU-RELATED-RELATED"/>
    <property type="match status" value="1"/>
</dbReference>
<accession>A0ABT6QJQ8</accession>
<evidence type="ECO:0000256" key="3">
    <source>
        <dbReference type="ARBA" id="ARBA00022448"/>
    </source>
</evidence>
<reference evidence="10 11" key="1">
    <citation type="submission" date="2023-02" db="EMBL/GenBank/DDBJ databases">
        <title>Pseudomonas chrutzelriedensis sp. nov., a potently antifungal strain isolated from moss.</title>
        <authorList>
            <person name="Schnyder A."/>
            <person name="Kalawong R."/>
            <person name="Eberl L."/>
            <person name="Agnoli K."/>
        </authorList>
    </citation>
    <scope>NUCLEOTIDE SEQUENCE [LARGE SCALE GENOMIC DNA]</scope>
    <source>
        <strain evidence="10 11">681</strain>
    </source>
</reference>
<keyword evidence="6 8" id="KW-1133">Transmembrane helix</keyword>
<dbReference type="SUPFAM" id="SSF161098">
    <property type="entry name" value="MetI-like"/>
    <property type="match status" value="1"/>
</dbReference>
<dbReference type="PROSITE" id="PS50928">
    <property type="entry name" value="ABC_TM1"/>
    <property type="match status" value="1"/>
</dbReference>
<dbReference type="Gene3D" id="1.10.3720.10">
    <property type="entry name" value="MetI-like"/>
    <property type="match status" value="1"/>
</dbReference>
<evidence type="ECO:0000256" key="5">
    <source>
        <dbReference type="ARBA" id="ARBA00022692"/>
    </source>
</evidence>
<feature type="transmembrane region" description="Helical" evidence="8">
    <location>
        <begin position="21"/>
        <end position="41"/>
    </location>
</feature>
<feature type="transmembrane region" description="Helical" evidence="8">
    <location>
        <begin position="114"/>
        <end position="137"/>
    </location>
</feature>
<dbReference type="Pfam" id="PF00528">
    <property type="entry name" value="BPD_transp_1"/>
    <property type="match status" value="1"/>
</dbReference>
<dbReference type="CDD" id="cd06261">
    <property type="entry name" value="TM_PBP2"/>
    <property type="match status" value="1"/>
</dbReference>
<feature type="transmembrane region" description="Helical" evidence="8">
    <location>
        <begin position="262"/>
        <end position="286"/>
    </location>
</feature>
<evidence type="ECO:0000256" key="4">
    <source>
        <dbReference type="ARBA" id="ARBA00022475"/>
    </source>
</evidence>
<feature type="transmembrane region" description="Helical" evidence="8">
    <location>
        <begin position="78"/>
        <end position="102"/>
    </location>
</feature>
<keyword evidence="5 8" id="KW-0812">Transmembrane</keyword>
<comment type="similarity">
    <text evidence="2">Belongs to the binding-protein-dependent transport system permease family. CysTW subfamily.</text>
</comment>
<keyword evidence="7 8" id="KW-0472">Membrane</keyword>
<dbReference type="Proteomes" id="UP001159100">
    <property type="component" value="Unassembled WGS sequence"/>
</dbReference>
<gene>
    <name evidence="10" type="ORF">POF45_06450</name>
</gene>
<protein>
    <submittedName>
        <fullName evidence="10">ABC transporter permease</fullName>
    </submittedName>
</protein>
<evidence type="ECO:0000256" key="2">
    <source>
        <dbReference type="ARBA" id="ARBA00007069"/>
    </source>
</evidence>
<evidence type="ECO:0000313" key="10">
    <source>
        <dbReference type="EMBL" id="MDI2591073.1"/>
    </source>
</evidence>
<evidence type="ECO:0000313" key="11">
    <source>
        <dbReference type="Proteomes" id="UP001159100"/>
    </source>
</evidence>
<feature type="transmembrane region" description="Helical" evidence="8">
    <location>
        <begin position="217"/>
        <end position="242"/>
    </location>
</feature>
<name>A0ABT6QJQ8_9PSED</name>
<evidence type="ECO:0000256" key="8">
    <source>
        <dbReference type="RuleBase" id="RU363032"/>
    </source>
</evidence>
<dbReference type="InterPro" id="IPR035906">
    <property type="entry name" value="MetI-like_sf"/>
</dbReference>
<feature type="transmembrane region" description="Helical" evidence="8">
    <location>
        <begin position="162"/>
        <end position="184"/>
    </location>
</feature>
<comment type="caution">
    <text evidence="10">The sequence shown here is derived from an EMBL/GenBank/DDBJ whole genome shotgun (WGS) entry which is preliminary data.</text>
</comment>
<dbReference type="InterPro" id="IPR000515">
    <property type="entry name" value="MetI-like"/>
</dbReference>
<evidence type="ECO:0000259" key="9">
    <source>
        <dbReference type="PROSITE" id="PS50928"/>
    </source>
</evidence>
<keyword evidence="4" id="KW-1003">Cell membrane</keyword>
<comment type="subcellular location">
    <subcellularLocation>
        <location evidence="1 8">Cell membrane</location>
        <topology evidence="1 8">Multi-pass membrane protein</topology>
    </subcellularLocation>
</comment>
<proteinExistence type="inferred from homology"/>
<organism evidence="10 11">
    <name type="scientific">Pseudomonas fungipugnans</name>
    <dbReference type="NCBI Taxonomy" id="3024217"/>
    <lineage>
        <taxon>Bacteria</taxon>
        <taxon>Pseudomonadati</taxon>
        <taxon>Pseudomonadota</taxon>
        <taxon>Gammaproteobacteria</taxon>
        <taxon>Pseudomonadales</taxon>
        <taxon>Pseudomonadaceae</taxon>
        <taxon>Pseudomonas</taxon>
    </lineage>
</organism>
<dbReference type="EMBL" id="JARBWL010000001">
    <property type="protein sequence ID" value="MDI2591073.1"/>
    <property type="molecule type" value="Genomic_DNA"/>
</dbReference>